<protein>
    <submittedName>
        <fullName evidence="1">Uncharacterized protein</fullName>
    </submittedName>
</protein>
<dbReference type="Proteomes" id="UP001157502">
    <property type="component" value="Chromosome 1"/>
</dbReference>
<comment type="caution">
    <text evidence="1">The sequence shown here is derived from an EMBL/GenBank/DDBJ whole genome shotgun (WGS) entry which is preliminary data.</text>
</comment>
<name>A0ACC2HM24_DALPE</name>
<proteinExistence type="predicted"/>
<keyword evidence="2" id="KW-1185">Reference proteome</keyword>
<evidence type="ECO:0000313" key="1">
    <source>
        <dbReference type="EMBL" id="KAJ8016938.1"/>
    </source>
</evidence>
<dbReference type="EMBL" id="CM055728">
    <property type="protein sequence ID" value="KAJ8016938.1"/>
    <property type="molecule type" value="Genomic_DNA"/>
</dbReference>
<evidence type="ECO:0000313" key="2">
    <source>
        <dbReference type="Proteomes" id="UP001157502"/>
    </source>
</evidence>
<organism evidence="1 2">
    <name type="scientific">Dallia pectoralis</name>
    <name type="common">Alaska blackfish</name>
    <dbReference type="NCBI Taxonomy" id="75939"/>
    <lineage>
        <taxon>Eukaryota</taxon>
        <taxon>Metazoa</taxon>
        <taxon>Chordata</taxon>
        <taxon>Craniata</taxon>
        <taxon>Vertebrata</taxon>
        <taxon>Euteleostomi</taxon>
        <taxon>Actinopterygii</taxon>
        <taxon>Neopterygii</taxon>
        <taxon>Teleostei</taxon>
        <taxon>Protacanthopterygii</taxon>
        <taxon>Esociformes</taxon>
        <taxon>Umbridae</taxon>
        <taxon>Dallia</taxon>
    </lineage>
</organism>
<accession>A0ACC2HM24</accession>
<sequence>MRLKASSTHAERVLAFLNEQRALGWFCDAKLIVGEGGRVYNAHRNILACFSDQFKENDSTPTVKEVSLPKDCPPCGLELILDFLYTGELKLDSLNLENVEKAAASLQVPDALALCHQFVTERTVTPDQPQSADLLTGNDGTSPAVHYSETNVPPKQGMLPKKRGRPKKSQTQSSGSSKKNPTELTTTDAPATTTRSGRRVKASRKLLGEGLSLQILPQEKSTSPGTVVIVISPKHESDGSEDEGQSLLQPVDKSEITDIVSPDSDASNSHLRPIDEDDDGGGDMMEGADDDTDEEYVHQDSLSPTPSPKGRRKRPGRAVNKENGEQAAGGSKKGSVQCPTCNKTFLSKYYLKVHNRRHTGEKPFECSKCGKQYYRKENLTEHQARDCGDKIKAVHRCLQCPMSFDRVLDLRLHTISHTGEMPNKCGLCSEQFMHKKDLRNHDIKIHGAPKPHACSLCTKAYLSKMELRLHEASKHRGEKLFVCEECGHPASSRNGLQMHIKAIHRNERPFVCEYCHHAFTQKANLNMHLRVHTGEKPYQCHLCGKTFRTQASLDKHNRTHTGERPYSCEFCDQRFTEKGPMLRHVASKHQDDRPHCCKICSKTFKAIEQLRVHVRRHQGMRNFECEKCGYKFTRQAHLRRHMQLHNRSENYSPRERKLRNLIVKEVELQDETHPSKTPPTAETTDEPAAVSEPGSSVSEPGSSVSEPGSSASGPGTVSEASDTISAVEVESSQGKEDVHEPGQVEDGSTQDEGVERCGQVEVTSAEGSVEVKDVTDRTLADQAAGDDDAAVPETTVELEDTADDPPAKRKA</sequence>
<reference evidence="1" key="1">
    <citation type="submission" date="2021-05" db="EMBL/GenBank/DDBJ databases">
        <authorList>
            <person name="Pan Q."/>
            <person name="Jouanno E."/>
            <person name="Zahm M."/>
            <person name="Klopp C."/>
            <person name="Cabau C."/>
            <person name="Louis A."/>
            <person name="Berthelot C."/>
            <person name="Parey E."/>
            <person name="Roest Crollius H."/>
            <person name="Montfort J."/>
            <person name="Robinson-Rechavi M."/>
            <person name="Bouchez O."/>
            <person name="Lampietro C."/>
            <person name="Lopez Roques C."/>
            <person name="Donnadieu C."/>
            <person name="Postlethwait J."/>
            <person name="Bobe J."/>
            <person name="Dillon D."/>
            <person name="Chandos A."/>
            <person name="von Hippel F."/>
            <person name="Guiguen Y."/>
        </authorList>
    </citation>
    <scope>NUCLEOTIDE SEQUENCE</scope>
    <source>
        <strain evidence="1">YG-Jan2019</strain>
    </source>
</reference>
<gene>
    <name evidence="1" type="ORF">DPEC_G00012550</name>
</gene>